<reference evidence="2" key="1">
    <citation type="submission" date="2023-07" db="EMBL/GenBank/DDBJ databases">
        <title>draft genome sequence of fig (Ficus carica).</title>
        <authorList>
            <person name="Takahashi T."/>
            <person name="Nishimura K."/>
        </authorList>
    </citation>
    <scope>NUCLEOTIDE SEQUENCE</scope>
</reference>
<sequence length="456" mass="50883">MCLIRVVHEAHSATTKKNKEWQEKLPIVVLKAEEIMYSKANSEAEYTNLDTLWDRVNDAINTIIRREETTETGDLLPPCVEAALNLGCIPVRASRSQRHTNPRTYLTPRAQEPSSAATRVLDRISDERCPQLLPLHSGNQSSFARGPVANSTNFLSESNTHVNRNNNNLAAPRGLALSPENVVSGHNQATVMDINASLNFGSVYPLYYGKHYQTEEYQSGPQFPENVHSETIYVGTPVIPPAATAEPTTLDCFTRADAMDSQENEREAECDLALRLGQVSHPFGRTEKNVATETEDVSSTSSQEVGKVNDMRQLMNREFSFFPGKSACDPFESSSRMWNLGGEDQNLEAAVRKGKETFSSIEEDRQFCWQPGVPSNWFSSSNCEILEVDFEMQVSVVGRCNLLSCKWNALLVVLGLDKRVFSCIFVSLLLDLHCELNDKSGSEWLNNAFGLFKGEE</sequence>
<feature type="region of interest" description="Disordered" evidence="1">
    <location>
        <begin position="95"/>
        <end position="116"/>
    </location>
</feature>
<dbReference type="PANTHER" id="PTHR35300:SF4">
    <property type="entry name" value="HISTONE ACETYLTRANSFERASE"/>
    <property type="match status" value="1"/>
</dbReference>
<accession>A0AA88J2D3</accession>
<dbReference type="AlphaFoldDB" id="A0AA88J2D3"/>
<dbReference type="EMBL" id="BTGU01000093">
    <property type="protein sequence ID" value="GMN59977.1"/>
    <property type="molecule type" value="Genomic_DNA"/>
</dbReference>
<gene>
    <name evidence="2" type="ORF">TIFTF001_029058</name>
</gene>
<proteinExistence type="predicted"/>
<name>A0AA88J2D3_FICCA</name>
<evidence type="ECO:0000256" key="1">
    <source>
        <dbReference type="SAM" id="MobiDB-lite"/>
    </source>
</evidence>
<organism evidence="2 3">
    <name type="scientific">Ficus carica</name>
    <name type="common">Common fig</name>
    <dbReference type="NCBI Taxonomy" id="3494"/>
    <lineage>
        <taxon>Eukaryota</taxon>
        <taxon>Viridiplantae</taxon>
        <taxon>Streptophyta</taxon>
        <taxon>Embryophyta</taxon>
        <taxon>Tracheophyta</taxon>
        <taxon>Spermatophyta</taxon>
        <taxon>Magnoliopsida</taxon>
        <taxon>eudicotyledons</taxon>
        <taxon>Gunneridae</taxon>
        <taxon>Pentapetalae</taxon>
        <taxon>rosids</taxon>
        <taxon>fabids</taxon>
        <taxon>Rosales</taxon>
        <taxon>Moraceae</taxon>
        <taxon>Ficeae</taxon>
        <taxon>Ficus</taxon>
    </lineage>
</organism>
<dbReference type="Proteomes" id="UP001187192">
    <property type="component" value="Unassembled WGS sequence"/>
</dbReference>
<evidence type="ECO:0000313" key="2">
    <source>
        <dbReference type="EMBL" id="GMN59977.1"/>
    </source>
</evidence>
<protein>
    <submittedName>
        <fullName evidence="2">Uncharacterized protein</fullName>
    </submittedName>
</protein>
<comment type="caution">
    <text evidence="2">The sequence shown here is derived from an EMBL/GenBank/DDBJ whole genome shotgun (WGS) entry which is preliminary data.</text>
</comment>
<dbReference type="PANTHER" id="PTHR35300">
    <property type="entry name" value="COACTIVATOR CBP, KIX DOMAIN-CONTAINING PROTEIN-RELATED"/>
    <property type="match status" value="1"/>
</dbReference>
<keyword evidence="3" id="KW-1185">Reference proteome</keyword>
<evidence type="ECO:0000313" key="3">
    <source>
        <dbReference type="Proteomes" id="UP001187192"/>
    </source>
</evidence>